<dbReference type="EMBL" id="ML170228">
    <property type="protein sequence ID" value="TDL17071.1"/>
    <property type="molecule type" value="Genomic_DNA"/>
</dbReference>
<dbReference type="InterPro" id="IPR016024">
    <property type="entry name" value="ARM-type_fold"/>
</dbReference>
<reference evidence="4 5" key="1">
    <citation type="submission" date="2018-06" db="EMBL/GenBank/DDBJ databases">
        <title>A transcriptomic atlas of mushroom development highlights an independent origin of complex multicellularity.</title>
        <authorList>
            <consortium name="DOE Joint Genome Institute"/>
            <person name="Krizsan K."/>
            <person name="Almasi E."/>
            <person name="Merenyi Z."/>
            <person name="Sahu N."/>
            <person name="Viragh M."/>
            <person name="Koszo T."/>
            <person name="Mondo S."/>
            <person name="Kiss B."/>
            <person name="Balint B."/>
            <person name="Kues U."/>
            <person name="Barry K."/>
            <person name="Hegedus J.C."/>
            <person name="Henrissat B."/>
            <person name="Johnson J."/>
            <person name="Lipzen A."/>
            <person name="Ohm R."/>
            <person name="Nagy I."/>
            <person name="Pangilinan J."/>
            <person name="Yan J."/>
            <person name="Xiong Y."/>
            <person name="Grigoriev I.V."/>
            <person name="Hibbett D.S."/>
            <person name="Nagy L.G."/>
        </authorList>
    </citation>
    <scope>NUCLEOTIDE SEQUENCE [LARGE SCALE GENOMIC DNA]</scope>
    <source>
        <strain evidence="4 5">SZMC22713</strain>
    </source>
</reference>
<feature type="compositionally biased region" description="Basic and acidic residues" evidence="2">
    <location>
        <begin position="340"/>
        <end position="355"/>
    </location>
</feature>
<sequence>MRHAKLAKDLKKLVKELRLDVVRPGDNEDEGEDEEEKKEEDHTTAPSHSIDGAQSSLVQTSQPLPKMSSNPNSRLVVEPTAQWYGLPEPLPPINLTSATVTSEALSSFSSRASSLHTSDTLLHNSSNASTSSAADAAFLSRVLSSGTLSDRLSALTLLAQASPVHNTKALESLRSLAQKKGRDESLKALRAVVDWWVGGGAPDRKLKSFRDHPLNHPDVTDRHLILWYFEDWLKKYFFSILQILEALSLDPLPYVRTQAMSLIFTLLKEKPEQEQNLLRLLVNKLGDSEKHVASRASYHILLLLQSHPQMKSIVVREMTSLVLRPIHPTASTALDGSKNLSHDKGGEKEKVEKKNVQQGHLRYYATITFNQIMLSGSPTDKDVAVQLINVYFELFKEILGEGRQDDDEEGGVAEDDSENVAKKKQRRGKGKPLKYGKDKGERKRKAVRGDAGFAELEDNDSKLTSAILTGVNRALPFSKLDVADVSFNAHVDTLFRITHTSSFNISLQALRLLLQICVTLSTSSSAPTSSQPNPIVVRYYRTLYASLQDPRLATSSKQAMYLNLLFKSIKIDTNAGRVKSFVRRFVQLLVSGASGGTEFVAGGLYLLGELFSTVPDLKSTLHQRSTRSDTADASSDNTYDPRKRDPQFANPSASPMWELMPLVHHFHPTVRLHATQLLSTQPLTANADLSLNTLSHFLDRFVYKNPKRPKPRGSSAMQPAAAAQDGTGVRLTKGSQADGAAMLNHETFWTQNLKNISVDQVFFHKYFSQRQEKVKAKGEKVGKRKANKSDEIGEVREESGDATPGDEDDAEISEGEIWNAMKASIPKLGDDNSSVSEDESEDAGSDISSNGSDGQDDMAEESDEDDLIDLESAIPDGLLEYQSSSSQDGDEWEGFGNGAKKRKREGDTGRGKKKLRSLPVFASYDEFEAMIEDGPEDML</sequence>
<dbReference type="GO" id="GO:0005634">
    <property type="term" value="C:nucleus"/>
    <property type="evidence" value="ECO:0007669"/>
    <property type="project" value="TreeGrafter"/>
</dbReference>
<keyword evidence="5" id="KW-1185">Reference proteome</keyword>
<feature type="compositionally biased region" description="Acidic residues" evidence="2">
    <location>
        <begin position="854"/>
        <end position="869"/>
    </location>
</feature>
<dbReference type="SUPFAM" id="SSF48371">
    <property type="entry name" value="ARM repeat"/>
    <property type="match status" value="1"/>
</dbReference>
<feature type="region of interest" description="Disordered" evidence="2">
    <location>
        <begin position="404"/>
        <end position="447"/>
    </location>
</feature>
<dbReference type="InterPro" id="IPR005612">
    <property type="entry name" value="CCAAT-binding_factor"/>
</dbReference>
<dbReference type="OrthoDB" id="28947at2759"/>
<feature type="compositionally biased region" description="Basic residues" evidence="2">
    <location>
        <begin position="422"/>
        <end position="434"/>
    </location>
</feature>
<proteinExistence type="inferred from homology"/>
<evidence type="ECO:0000259" key="3">
    <source>
        <dbReference type="Pfam" id="PF03914"/>
    </source>
</evidence>
<feature type="region of interest" description="Disordered" evidence="2">
    <location>
        <begin position="774"/>
        <end position="809"/>
    </location>
</feature>
<evidence type="ECO:0000313" key="4">
    <source>
        <dbReference type="EMBL" id="TDL17071.1"/>
    </source>
</evidence>
<feature type="domain" description="CCAAT-binding factor" evidence="3">
    <location>
        <begin position="506"/>
        <end position="674"/>
    </location>
</feature>
<comment type="similarity">
    <text evidence="1">Belongs to the CBF/MAK21 family.</text>
</comment>
<dbReference type="VEuPathDB" id="FungiDB:BD410DRAFT_582955"/>
<dbReference type="PANTHER" id="PTHR12048">
    <property type="entry name" value="CCAAT-BINDING FACTOR-RELATED"/>
    <property type="match status" value="1"/>
</dbReference>
<accession>A0A4Y7PPX2</accession>
<feature type="region of interest" description="Disordered" evidence="2">
    <location>
        <begin position="19"/>
        <end position="55"/>
    </location>
</feature>
<feature type="compositionally biased region" description="Acidic residues" evidence="2">
    <location>
        <begin position="27"/>
        <end position="38"/>
    </location>
</feature>
<gene>
    <name evidence="4" type="ORF">BD410DRAFT_582955</name>
</gene>
<feature type="compositionally biased region" description="Polar residues" evidence="2">
    <location>
        <begin position="44"/>
        <end position="55"/>
    </location>
</feature>
<dbReference type="AlphaFoldDB" id="A0A4Y7PPX2"/>
<feature type="compositionally biased region" description="Basic and acidic residues" evidence="2">
    <location>
        <begin position="774"/>
        <end position="799"/>
    </location>
</feature>
<evidence type="ECO:0000256" key="2">
    <source>
        <dbReference type="SAM" id="MobiDB-lite"/>
    </source>
</evidence>
<dbReference type="STRING" id="50990.A0A4Y7PPX2"/>
<dbReference type="Proteomes" id="UP000294933">
    <property type="component" value="Unassembled WGS sequence"/>
</dbReference>
<feature type="region of interest" description="Disordered" evidence="2">
    <location>
        <begin position="621"/>
        <end position="651"/>
    </location>
</feature>
<evidence type="ECO:0000256" key="1">
    <source>
        <dbReference type="ARBA" id="ARBA00007797"/>
    </source>
</evidence>
<feature type="region of interest" description="Disordered" evidence="2">
    <location>
        <begin position="333"/>
        <end position="355"/>
    </location>
</feature>
<dbReference type="InterPro" id="IPR040155">
    <property type="entry name" value="CEBPZ/Mak21-like"/>
</dbReference>
<protein>
    <submittedName>
        <fullName evidence="4">CBF-domain-containing protein</fullName>
    </submittedName>
</protein>
<evidence type="ECO:0000313" key="5">
    <source>
        <dbReference type="Proteomes" id="UP000294933"/>
    </source>
</evidence>
<dbReference type="PANTHER" id="PTHR12048:SF0">
    <property type="entry name" value="CCAAT_ENHANCER-BINDING PROTEIN ZETA"/>
    <property type="match status" value="1"/>
</dbReference>
<feature type="region of interest" description="Disordered" evidence="2">
    <location>
        <begin position="825"/>
        <end position="915"/>
    </location>
</feature>
<feature type="compositionally biased region" description="Acidic residues" evidence="2">
    <location>
        <begin position="404"/>
        <end position="418"/>
    </location>
</feature>
<organism evidence="4 5">
    <name type="scientific">Rickenella mellea</name>
    <dbReference type="NCBI Taxonomy" id="50990"/>
    <lineage>
        <taxon>Eukaryota</taxon>
        <taxon>Fungi</taxon>
        <taxon>Dikarya</taxon>
        <taxon>Basidiomycota</taxon>
        <taxon>Agaricomycotina</taxon>
        <taxon>Agaricomycetes</taxon>
        <taxon>Hymenochaetales</taxon>
        <taxon>Rickenellaceae</taxon>
        <taxon>Rickenella</taxon>
    </lineage>
</organism>
<dbReference type="Pfam" id="PF03914">
    <property type="entry name" value="CBF"/>
    <property type="match status" value="1"/>
</dbReference>
<name>A0A4Y7PPX2_9AGAM</name>
<feature type="region of interest" description="Disordered" evidence="2">
    <location>
        <begin position="706"/>
        <end position="728"/>
    </location>
</feature>